<evidence type="ECO:0000256" key="1">
    <source>
        <dbReference type="ARBA" id="ARBA00022490"/>
    </source>
</evidence>
<feature type="binding site" evidence="6">
    <location>
        <position position="97"/>
    </location>
    <ligand>
        <name>S-adenosyl-L-methionine</name>
        <dbReference type="ChEBI" id="CHEBI:59789"/>
    </ligand>
</feature>
<accession>A0A857DN88</accession>
<dbReference type="FunFam" id="3.40.50.150:FF:000041">
    <property type="entry name" value="Ribosomal RNA small subunit methyltransferase G"/>
    <property type="match status" value="1"/>
</dbReference>
<dbReference type="GO" id="GO:0005829">
    <property type="term" value="C:cytosol"/>
    <property type="evidence" value="ECO:0007669"/>
    <property type="project" value="TreeGrafter"/>
</dbReference>
<keyword evidence="3 6" id="KW-0489">Methyltransferase</keyword>
<dbReference type="HAMAP" id="MF_00074">
    <property type="entry name" value="16SrRNA_methyltr_G"/>
    <property type="match status" value="1"/>
</dbReference>
<evidence type="ECO:0000313" key="8">
    <source>
        <dbReference type="Proteomes" id="UP000430508"/>
    </source>
</evidence>
<dbReference type="SUPFAM" id="SSF53335">
    <property type="entry name" value="S-adenosyl-L-methionine-dependent methyltransferases"/>
    <property type="match status" value="1"/>
</dbReference>
<evidence type="ECO:0000256" key="2">
    <source>
        <dbReference type="ARBA" id="ARBA00022552"/>
    </source>
</evidence>
<evidence type="ECO:0000256" key="5">
    <source>
        <dbReference type="ARBA" id="ARBA00022691"/>
    </source>
</evidence>
<dbReference type="PIRSF" id="PIRSF003078">
    <property type="entry name" value="GidB"/>
    <property type="match status" value="1"/>
</dbReference>
<comment type="subcellular location">
    <subcellularLocation>
        <location evidence="6">Cytoplasm</location>
    </subcellularLocation>
</comment>
<keyword evidence="5 6" id="KW-0949">S-adenosyl-L-methionine</keyword>
<keyword evidence="2 6" id="KW-0698">rRNA processing</keyword>
<dbReference type="AlphaFoldDB" id="A0A857DN88"/>
<evidence type="ECO:0000313" key="7">
    <source>
        <dbReference type="EMBL" id="QHA01815.1"/>
    </source>
</evidence>
<dbReference type="InterPro" id="IPR003682">
    <property type="entry name" value="rRNA_ssu_MeTfrase_G"/>
</dbReference>
<comment type="similarity">
    <text evidence="6">Belongs to the methyltransferase superfamily. RNA methyltransferase RsmG family.</text>
</comment>
<dbReference type="InterPro" id="IPR029063">
    <property type="entry name" value="SAM-dependent_MTases_sf"/>
</dbReference>
<dbReference type="GO" id="GO:0070043">
    <property type="term" value="F:rRNA (guanine-N7-)-methyltransferase activity"/>
    <property type="evidence" value="ECO:0007669"/>
    <property type="project" value="UniProtKB-UniRule"/>
</dbReference>
<reference evidence="7 8" key="1">
    <citation type="submission" date="2019-12" db="EMBL/GenBank/DDBJ databases">
        <title>Sequence classification of anaerobic respiratory reductive dehalogenases: First we see many, then we see few.</title>
        <authorList>
            <person name="Molenda O."/>
            <person name="Puentes Jacome L.A."/>
            <person name="Cao X."/>
            <person name="Nesbo C.L."/>
            <person name="Tang S."/>
            <person name="Morson N."/>
            <person name="Patron J."/>
            <person name="Lomheim L."/>
            <person name="Wishart D.S."/>
            <person name="Edwards E.A."/>
        </authorList>
    </citation>
    <scope>NUCLEOTIDE SEQUENCE [LARGE SCALE GENOMIC DNA]</scope>
    <source>
        <strain evidence="7 8">12DCA</strain>
    </source>
</reference>
<dbReference type="EC" id="2.1.1.-" evidence="6"/>
<feature type="binding site" evidence="6">
    <location>
        <position position="92"/>
    </location>
    <ligand>
        <name>S-adenosyl-L-methionine</name>
        <dbReference type="ChEBI" id="CHEBI:59789"/>
    </ligand>
</feature>
<dbReference type="RefSeq" id="WP_019224906.1">
    <property type="nucleotide sequence ID" value="NZ_CP046996.1"/>
</dbReference>
<comment type="function">
    <text evidence="6">Specifically methylates the N7 position of a guanine in 16S rRNA.</text>
</comment>
<dbReference type="EMBL" id="CP046996">
    <property type="protein sequence ID" value="QHA01815.1"/>
    <property type="molecule type" value="Genomic_DNA"/>
</dbReference>
<dbReference type="Pfam" id="PF02527">
    <property type="entry name" value="GidB"/>
    <property type="match status" value="1"/>
</dbReference>
<name>A0A857DN88_9FIRM</name>
<dbReference type="PANTHER" id="PTHR31760">
    <property type="entry name" value="S-ADENOSYL-L-METHIONINE-DEPENDENT METHYLTRANSFERASES SUPERFAMILY PROTEIN"/>
    <property type="match status" value="1"/>
</dbReference>
<keyword evidence="1 6" id="KW-0963">Cytoplasm</keyword>
<proteinExistence type="inferred from homology"/>
<sequence>MNDQFLEMDLKEPLSVLHDKVRDVLSLELSAEHLEKFEQYTVLLLQRNEQMNLTAITDPAEMVIKHYLDSLVFVKWIMHYYPNGQIVIADLGTGAGFPGIPIKILLPQIKVVLVDALAKRIHFLQEVCDSLGLKVETCHARAEDIGRSKAYRQRFDITVARAVAELPVLLEYATPLLKVGGRFIAAKGIDPENEITLAKNALRILNCEVEHVEKYSLAEGADNRSLIIVKKILNTPAQYPRQAGKPKKTPL</sequence>
<dbReference type="Proteomes" id="UP000430508">
    <property type="component" value="Chromosome"/>
</dbReference>
<organism evidence="7 8">
    <name type="scientific">Dehalobacter restrictus</name>
    <dbReference type="NCBI Taxonomy" id="55583"/>
    <lineage>
        <taxon>Bacteria</taxon>
        <taxon>Bacillati</taxon>
        <taxon>Bacillota</taxon>
        <taxon>Clostridia</taxon>
        <taxon>Eubacteriales</taxon>
        <taxon>Desulfitobacteriaceae</taxon>
        <taxon>Dehalobacter</taxon>
    </lineage>
</organism>
<feature type="binding site" evidence="6">
    <location>
        <position position="161"/>
    </location>
    <ligand>
        <name>S-adenosyl-L-methionine</name>
        <dbReference type="ChEBI" id="CHEBI:59789"/>
    </ligand>
</feature>
<evidence type="ECO:0000256" key="4">
    <source>
        <dbReference type="ARBA" id="ARBA00022679"/>
    </source>
</evidence>
<dbReference type="CDD" id="cd02440">
    <property type="entry name" value="AdoMet_MTases"/>
    <property type="match status" value="1"/>
</dbReference>
<dbReference type="PANTHER" id="PTHR31760:SF0">
    <property type="entry name" value="S-ADENOSYL-L-METHIONINE-DEPENDENT METHYLTRANSFERASES SUPERFAMILY PROTEIN"/>
    <property type="match status" value="1"/>
</dbReference>
<protein>
    <recommendedName>
        <fullName evidence="6">Ribosomal RNA small subunit methyltransferase G</fullName>
        <ecNumber evidence="6">2.1.1.-</ecNumber>
    </recommendedName>
    <alternativeName>
        <fullName evidence="6">16S rRNA 7-methylguanosine methyltransferase</fullName>
        <shortName evidence="6">16S rRNA m7G methyltransferase</shortName>
    </alternativeName>
</protein>
<feature type="binding site" evidence="6">
    <location>
        <begin position="142"/>
        <end position="143"/>
    </location>
    <ligand>
        <name>S-adenosyl-L-methionine</name>
        <dbReference type="ChEBI" id="CHEBI:59789"/>
    </ligand>
</feature>
<evidence type="ECO:0000256" key="6">
    <source>
        <dbReference type="HAMAP-Rule" id="MF_00074"/>
    </source>
</evidence>
<keyword evidence="4 6" id="KW-0808">Transferase</keyword>
<evidence type="ECO:0000256" key="3">
    <source>
        <dbReference type="ARBA" id="ARBA00022603"/>
    </source>
</evidence>
<gene>
    <name evidence="6 7" type="primary">rsmG</name>
    <name evidence="7" type="ORF">GQ588_14820</name>
</gene>
<comment type="caution">
    <text evidence="6">Lacks conserved residue(s) required for the propagation of feature annotation.</text>
</comment>
<dbReference type="NCBIfam" id="TIGR00138">
    <property type="entry name" value="rsmG_gidB"/>
    <property type="match status" value="1"/>
</dbReference>
<dbReference type="Gene3D" id="3.40.50.150">
    <property type="entry name" value="Vaccinia Virus protein VP39"/>
    <property type="match status" value="1"/>
</dbReference>